<dbReference type="Proteomes" id="UP001597508">
    <property type="component" value="Unassembled WGS sequence"/>
</dbReference>
<keyword evidence="2" id="KW-1185">Reference proteome</keyword>
<gene>
    <name evidence="1" type="ORF">ACFSRZ_11320</name>
</gene>
<dbReference type="PROSITE" id="PS51257">
    <property type="entry name" value="PROKAR_LIPOPROTEIN"/>
    <property type="match status" value="1"/>
</dbReference>
<name>A0ABW5LVZ7_9FLAO</name>
<sequence length="139" mass="16251">MKKLFYFLLLAILFSACQPEMKGDADRFKKGVFEIPAGKGYSKTIITRVDSLQIEEYTKFAEISTDSGVFQRETKRIDTLYIKWKNNFFYTLRMKSPKNDTDKDPIFVQITKISDDSYEFSAKIGYSKFKQDGKVYKVK</sequence>
<evidence type="ECO:0000313" key="1">
    <source>
        <dbReference type="EMBL" id="MFD2567966.1"/>
    </source>
</evidence>
<proteinExistence type="predicted"/>
<protein>
    <recommendedName>
        <fullName evidence="3">DNA topoisomerase IV</fullName>
    </recommendedName>
</protein>
<dbReference type="EMBL" id="JBHULH010000004">
    <property type="protein sequence ID" value="MFD2567966.1"/>
    <property type="molecule type" value="Genomic_DNA"/>
</dbReference>
<accession>A0ABW5LVZ7</accession>
<dbReference type="RefSeq" id="WP_379666670.1">
    <property type="nucleotide sequence ID" value="NZ_JBHULH010000004.1"/>
</dbReference>
<reference evidence="2" key="1">
    <citation type="journal article" date="2019" name="Int. J. Syst. Evol. Microbiol.">
        <title>The Global Catalogue of Microorganisms (GCM) 10K type strain sequencing project: providing services to taxonomists for standard genome sequencing and annotation.</title>
        <authorList>
            <consortium name="The Broad Institute Genomics Platform"/>
            <consortium name="The Broad Institute Genome Sequencing Center for Infectious Disease"/>
            <person name="Wu L."/>
            <person name="Ma J."/>
        </authorList>
    </citation>
    <scope>NUCLEOTIDE SEQUENCE [LARGE SCALE GENOMIC DNA]</scope>
    <source>
        <strain evidence="2">KCTC 52127</strain>
    </source>
</reference>
<evidence type="ECO:0008006" key="3">
    <source>
        <dbReference type="Google" id="ProtNLM"/>
    </source>
</evidence>
<comment type="caution">
    <text evidence="1">The sequence shown here is derived from an EMBL/GenBank/DDBJ whole genome shotgun (WGS) entry which is preliminary data.</text>
</comment>
<evidence type="ECO:0000313" key="2">
    <source>
        <dbReference type="Proteomes" id="UP001597508"/>
    </source>
</evidence>
<organism evidence="1 2">
    <name type="scientific">Pseudotenacibaculum haliotis</name>
    <dbReference type="NCBI Taxonomy" id="1862138"/>
    <lineage>
        <taxon>Bacteria</taxon>
        <taxon>Pseudomonadati</taxon>
        <taxon>Bacteroidota</taxon>
        <taxon>Flavobacteriia</taxon>
        <taxon>Flavobacteriales</taxon>
        <taxon>Flavobacteriaceae</taxon>
        <taxon>Pseudotenacibaculum</taxon>
    </lineage>
</organism>